<dbReference type="Proteomes" id="UP001497744">
    <property type="component" value="Unassembled WGS sequence"/>
</dbReference>
<comment type="similarity">
    <text evidence="1">Belongs to the TRAPP small subunits family. BET3 subfamily.</text>
</comment>
<protein>
    <submittedName>
        <fullName evidence="3">Trafficking protein particle complex subunit 6B, putative</fullName>
    </submittedName>
</protein>
<proteinExistence type="inferred from homology"/>
<dbReference type="EMBL" id="BPLF01000001">
    <property type="protein sequence ID" value="GIX61032.1"/>
    <property type="molecule type" value="Genomic_DNA"/>
</dbReference>
<evidence type="ECO:0000313" key="4">
    <source>
        <dbReference type="Proteomes" id="UP001497744"/>
    </source>
</evidence>
<dbReference type="InterPro" id="IPR037992">
    <property type="entry name" value="TRAPPC6/Trs33"/>
</dbReference>
<keyword evidence="2" id="KW-0812">Transmembrane</keyword>
<keyword evidence="4" id="KW-1185">Reference proteome</keyword>
<gene>
    <name evidence="3" type="ORF">BcabD6B2_04670</name>
</gene>
<dbReference type="PANTHER" id="PTHR12817:SF0">
    <property type="entry name" value="GEO08327P1"/>
    <property type="match status" value="1"/>
</dbReference>
<evidence type="ECO:0000256" key="2">
    <source>
        <dbReference type="SAM" id="Phobius"/>
    </source>
</evidence>
<dbReference type="GO" id="GO:0005801">
    <property type="term" value="C:cis-Golgi network"/>
    <property type="evidence" value="ECO:0007669"/>
    <property type="project" value="TreeGrafter"/>
</dbReference>
<dbReference type="CDD" id="cd14944">
    <property type="entry name" value="TRAPPC6A_Trs33"/>
    <property type="match status" value="1"/>
</dbReference>
<accession>A0AAV4LN78</accession>
<reference evidence="3 4" key="1">
    <citation type="submission" date="2021-06" db="EMBL/GenBank/DDBJ databases">
        <title>Genome sequence of Babesia caballi.</title>
        <authorList>
            <person name="Yamagishi J."/>
            <person name="Kidaka T."/>
            <person name="Ochi A."/>
        </authorList>
    </citation>
    <scope>NUCLEOTIDE SEQUENCE [LARGE SCALE GENOMIC DNA]</scope>
    <source>
        <strain evidence="3">USDA-D6B2</strain>
    </source>
</reference>
<dbReference type="InterPro" id="IPR007194">
    <property type="entry name" value="TRAPP_component"/>
</dbReference>
<feature type="transmembrane region" description="Helical" evidence="2">
    <location>
        <begin position="147"/>
        <end position="170"/>
    </location>
</feature>
<dbReference type="InterPro" id="IPR024096">
    <property type="entry name" value="NO_sig/Golgi_transp_ligand-bd"/>
</dbReference>
<keyword evidence="2" id="KW-0472">Membrane</keyword>
<dbReference type="Pfam" id="PF04051">
    <property type="entry name" value="TRAPP"/>
    <property type="match status" value="1"/>
</dbReference>
<dbReference type="Gene3D" id="3.30.1380.20">
    <property type="entry name" value="Trafficking protein particle complex subunit 3"/>
    <property type="match status" value="1"/>
</dbReference>
<dbReference type="GeneID" id="94192515"/>
<dbReference type="PANTHER" id="PTHR12817">
    <property type="entry name" value="TRAFFICKING PROTEIN PARTICLE COMPLEX SUBUNIT 6B"/>
    <property type="match status" value="1"/>
</dbReference>
<sequence>MAQASKHVEVLLIHELVKYYLARGLRKGSASPGKSTESQSQSAEAHTSVKAALELHGHYLGGKIATRLTLGKGRIWDQNSCVIFVCKNLWTYLFGSNVSRLQSNSQGTYVILCETIPWLNAFGPSQSASNPSAESARPFLTNDYKLLYLHLIAGIVHGALASLGLAATVAPSIEDAYKFKVSLQG</sequence>
<comment type="caution">
    <text evidence="3">The sequence shown here is derived from an EMBL/GenBank/DDBJ whole genome shotgun (WGS) entry which is preliminary data.</text>
</comment>
<dbReference type="RefSeq" id="XP_067713103.1">
    <property type="nucleotide sequence ID" value="XM_067857002.1"/>
</dbReference>
<evidence type="ECO:0000256" key="1">
    <source>
        <dbReference type="ARBA" id="ARBA00006218"/>
    </source>
</evidence>
<evidence type="ECO:0000313" key="3">
    <source>
        <dbReference type="EMBL" id="GIX61032.1"/>
    </source>
</evidence>
<dbReference type="GO" id="GO:0006888">
    <property type="term" value="P:endoplasmic reticulum to Golgi vesicle-mediated transport"/>
    <property type="evidence" value="ECO:0007669"/>
    <property type="project" value="TreeGrafter"/>
</dbReference>
<dbReference type="GO" id="GO:0030008">
    <property type="term" value="C:TRAPP complex"/>
    <property type="evidence" value="ECO:0007669"/>
    <property type="project" value="TreeGrafter"/>
</dbReference>
<organism evidence="3 4">
    <name type="scientific">Babesia caballi</name>
    <dbReference type="NCBI Taxonomy" id="5871"/>
    <lineage>
        <taxon>Eukaryota</taxon>
        <taxon>Sar</taxon>
        <taxon>Alveolata</taxon>
        <taxon>Apicomplexa</taxon>
        <taxon>Aconoidasida</taxon>
        <taxon>Piroplasmida</taxon>
        <taxon>Babesiidae</taxon>
        <taxon>Babesia</taxon>
    </lineage>
</organism>
<dbReference type="SUPFAM" id="SSF111126">
    <property type="entry name" value="Ligand-binding domain in the NO signalling and Golgi transport"/>
    <property type="match status" value="1"/>
</dbReference>
<keyword evidence="2" id="KW-1133">Transmembrane helix</keyword>
<name>A0AAV4LN78_BABCB</name>
<dbReference type="GO" id="GO:0005802">
    <property type="term" value="C:trans-Golgi network"/>
    <property type="evidence" value="ECO:0007669"/>
    <property type="project" value="TreeGrafter"/>
</dbReference>
<dbReference type="AlphaFoldDB" id="A0AAV4LN78"/>